<sequence length="380" mass="43588">MYNLFQYSLVVSPKMLDKLDDLSPDVLYIPITIENYNGIFSFSVRVVDRRKAIAALLLLGIRRRRNRRWWVHPMNQRRKTFGAYYHLVAELQLDSEKHLNYFRMSAEQMEEILSIVGPDQTTNFRDPIEPKQRLAITLRYLAAGESFASLAYQYRLGAITVCSSVHMTCSAIEKRMMSIHIPPPIEDQWKAIASKFWDKWKFPNCLGAIDGKHITIKAPPNSGSLFFNYKKTFSIVLLALVDADYRFTYIQVGDFGRAKTLNVPEDSPLPGSGVQGPMPYVIVGDAAFPLKTYLMRPFPGHRLPRWRENFNYQLSSARMVIECAFSILRVLLSRLQMAPHFVDTVVMALCILHNFLTNPAQNQSLKSQVSFIYIALSTTM</sequence>
<protein>
    <recommendedName>
        <fullName evidence="8">DDE Tnp4 domain-containing protein</fullName>
    </recommendedName>
</protein>
<dbReference type="Pfam" id="PF13359">
    <property type="entry name" value="DDE_Tnp_4"/>
    <property type="match status" value="1"/>
</dbReference>
<proteinExistence type="inferred from homology"/>
<dbReference type="Proteomes" id="UP000694700">
    <property type="component" value="Unplaced"/>
</dbReference>
<keyword evidence="4" id="KW-0540">Nuclease</keyword>
<comment type="subcellular location">
    <subcellularLocation>
        <location evidence="2">Nucleus</location>
    </subcellularLocation>
</comment>
<dbReference type="GO" id="GO:0016787">
    <property type="term" value="F:hydrolase activity"/>
    <property type="evidence" value="ECO:0007669"/>
    <property type="project" value="UniProtKB-KW"/>
</dbReference>
<evidence type="ECO:0000256" key="7">
    <source>
        <dbReference type="ARBA" id="ARBA00023242"/>
    </source>
</evidence>
<dbReference type="PANTHER" id="PTHR22930:SF269">
    <property type="entry name" value="NUCLEASE HARBI1-LIKE PROTEIN"/>
    <property type="match status" value="1"/>
</dbReference>
<keyword evidence="7" id="KW-0539">Nucleus</keyword>
<name>A0A8C2GVP2_CYPCA</name>
<keyword evidence="5" id="KW-0479">Metal-binding</keyword>
<dbReference type="GO" id="GO:0005634">
    <property type="term" value="C:nucleus"/>
    <property type="evidence" value="ECO:0007669"/>
    <property type="project" value="UniProtKB-SubCell"/>
</dbReference>
<feature type="domain" description="DDE Tnp4" evidence="8">
    <location>
        <begin position="209"/>
        <end position="354"/>
    </location>
</feature>
<evidence type="ECO:0000313" key="9">
    <source>
        <dbReference type="Ensembl" id="ENSCCRP00015122380.1"/>
    </source>
</evidence>
<comment type="cofactor">
    <cofactor evidence="1">
        <name>a divalent metal cation</name>
        <dbReference type="ChEBI" id="CHEBI:60240"/>
    </cofactor>
</comment>
<evidence type="ECO:0000256" key="5">
    <source>
        <dbReference type="ARBA" id="ARBA00022723"/>
    </source>
</evidence>
<dbReference type="PANTHER" id="PTHR22930">
    <property type="match status" value="1"/>
</dbReference>
<accession>A0A8C2GVP2</accession>
<reference evidence="9" key="1">
    <citation type="submission" date="2025-08" db="UniProtKB">
        <authorList>
            <consortium name="Ensembl"/>
        </authorList>
    </citation>
    <scope>IDENTIFICATION</scope>
</reference>
<dbReference type="GO" id="GO:0004518">
    <property type="term" value="F:nuclease activity"/>
    <property type="evidence" value="ECO:0007669"/>
    <property type="project" value="UniProtKB-KW"/>
</dbReference>
<evidence type="ECO:0000256" key="4">
    <source>
        <dbReference type="ARBA" id="ARBA00022722"/>
    </source>
</evidence>
<organism evidence="9 10">
    <name type="scientific">Cyprinus carpio</name>
    <name type="common">Common carp</name>
    <dbReference type="NCBI Taxonomy" id="7962"/>
    <lineage>
        <taxon>Eukaryota</taxon>
        <taxon>Metazoa</taxon>
        <taxon>Chordata</taxon>
        <taxon>Craniata</taxon>
        <taxon>Vertebrata</taxon>
        <taxon>Euteleostomi</taxon>
        <taxon>Actinopterygii</taxon>
        <taxon>Neopterygii</taxon>
        <taxon>Teleostei</taxon>
        <taxon>Ostariophysi</taxon>
        <taxon>Cypriniformes</taxon>
        <taxon>Cyprinidae</taxon>
        <taxon>Cyprininae</taxon>
        <taxon>Cyprinus</taxon>
    </lineage>
</organism>
<dbReference type="InterPro" id="IPR045249">
    <property type="entry name" value="HARBI1-like"/>
</dbReference>
<evidence type="ECO:0000313" key="10">
    <source>
        <dbReference type="Proteomes" id="UP000694700"/>
    </source>
</evidence>
<dbReference type="Ensembl" id="ENSCCRT00015126263.1">
    <property type="protein sequence ID" value="ENSCCRP00015122380.1"/>
    <property type="gene ID" value="ENSCCRG00015048081.1"/>
</dbReference>
<evidence type="ECO:0000256" key="6">
    <source>
        <dbReference type="ARBA" id="ARBA00022801"/>
    </source>
</evidence>
<evidence type="ECO:0000256" key="3">
    <source>
        <dbReference type="ARBA" id="ARBA00006958"/>
    </source>
</evidence>
<evidence type="ECO:0000259" key="8">
    <source>
        <dbReference type="Pfam" id="PF13359"/>
    </source>
</evidence>
<dbReference type="GO" id="GO:0046872">
    <property type="term" value="F:metal ion binding"/>
    <property type="evidence" value="ECO:0007669"/>
    <property type="project" value="UniProtKB-KW"/>
</dbReference>
<evidence type="ECO:0000256" key="1">
    <source>
        <dbReference type="ARBA" id="ARBA00001968"/>
    </source>
</evidence>
<comment type="similarity">
    <text evidence="3">Belongs to the HARBI1 family.</text>
</comment>
<keyword evidence="6" id="KW-0378">Hydrolase</keyword>
<dbReference type="AlphaFoldDB" id="A0A8C2GVP2"/>
<dbReference type="InterPro" id="IPR027806">
    <property type="entry name" value="HARBI1_dom"/>
</dbReference>
<evidence type="ECO:0000256" key="2">
    <source>
        <dbReference type="ARBA" id="ARBA00004123"/>
    </source>
</evidence>